<dbReference type="EMBL" id="JAJJMB010005606">
    <property type="protein sequence ID" value="KAI3937802.1"/>
    <property type="molecule type" value="Genomic_DNA"/>
</dbReference>
<gene>
    <name evidence="1" type="ORF">MKW98_009887</name>
</gene>
<accession>A0AAD4T504</accession>
<sequence length="132" mass="14411">TIISLPSIIAEEKSAQEPLQARLLGKVLLNLISRPKALSTSCYFVKVVTVRVPVVMLVHSENKWLCPTGRWWERLGSPTISARRPWRISSGTWWTTAAWDGSSATGWASAGIPRLRAAAAAARASTTSGKPW</sequence>
<protein>
    <submittedName>
        <fullName evidence="1">Uncharacterized protein</fullName>
    </submittedName>
</protein>
<name>A0AAD4T504_9MAGN</name>
<dbReference type="AlphaFoldDB" id="A0AAD4T504"/>
<feature type="non-terminal residue" evidence="1">
    <location>
        <position position="1"/>
    </location>
</feature>
<reference evidence="1" key="1">
    <citation type="submission" date="2022-04" db="EMBL/GenBank/DDBJ databases">
        <title>A functionally conserved STORR gene fusion in Papaver species that diverged 16.8 million years ago.</title>
        <authorList>
            <person name="Catania T."/>
        </authorList>
    </citation>
    <scope>NUCLEOTIDE SEQUENCE</scope>
    <source>
        <strain evidence="1">S-188037</strain>
    </source>
</reference>
<dbReference type="Proteomes" id="UP001202328">
    <property type="component" value="Unassembled WGS sequence"/>
</dbReference>
<proteinExistence type="predicted"/>
<evidence type="ECO:0000313" key="2">
    <source>
        <dbReference type="Proteomes" id="UP001202328"/>
    </source>
</evidence>
<organism evidence="1 2">
    <name type="scientific">Papaver atlanticum</name>
    <dbReference type="NCBI Taxonomy" id="357466"/>
    <lineage>
        <taxon>Eukaryota</taxon>
        <taxon>Viridiplantae</taxon>
        <taxon>Streptophyta</taxon>
        <taxon>Embryophyta</taxon>
        <taxon>Tracheophyta</taxon>
        <taxon>Spermatophyta</taxon>
        <taxon>Magnoliopsida</taxon>
        <taxon>Ranunculales</taxon>
        <taxon>Papaveraceae</taxon>
        <taxon>Papaveroideae</taxon>
        <taxon>Papaver</taxon>
    </lineage>
</organism>
<keyword evidence="2" id="KW-1185">Reference proteome</keyword>
<comment type="caution">
    <text evidence="1">The sequence shown here is derived from an EMBL/GenBank/DDBJ whole genome shotgun (WGS) entry which is preliminary data.</text>
</comment>
<evidence type="ECO:0000313" key="1">
    <source>
        <dbReference type="EMBL" id="KAI3937802.1"/>
    </source>
</evidence>